<protein>
    <submittedName>
        <fullName evidence="1">Uncharacterized protein</fullName>
    </submittedName>
</protein>
<keyword evidence="2" id="KW-1185">Reference proteome</keyword>
<evidence type="ECO:0000313" key="2">
    <source>
        <dbReference type="Proteomes" id="UP001295794"/>
    </source>
</evidence>
<dbReference type="Proteomes" id="UP001295794">
    <property type="component" value="Unassembled WGS sequence"/>
</dbReference>
<dbReference type="EMBL" id="CAVNYO010000110">
    <property type="protein sequence ID" value="CAK5266620.1"/>
    <property type="molecule type" value="Genomic_DNA"/>
</dbReference>
<organism evidence="1 2">
    <name type="scientific">Mycena citricolor</name>
    <dbReference type="NCBI Taxonomy" id="2018698"/>
    <lineage>
        <taxon>Eukaryota</taxon>
        <taxon>Fungi</taxon>
        <taxon>Dikarya</taxon>
        <taxon>Basidiomycota</taxon>
        <taxon>Agaricomycotina</taxon>
        <taxon>Agaricomycetes</taxon>
        <taxon>Agaricomycetidae</taxon>
        <taxon>Agaricales</taxon>
        <taxon>Marasmiineae</taxon>
        <taxon>Mycenaceae</taxon>
        <taxon>Mycena</taxon>
    </lineage>
</organism>
<comment type="caution">
    <text evidence="1">The sequence shown here is derived from an EMBL/GenBank/DDBJ whole genome shotgun (WGS) entry which is preliminary data.</text>
</comment>
<reference evidence="1" key="1">
    <citation type="submission" date="2023-11" db="EMBL/GenBank/DDBJ databases">
        <authorList>
            <person name="De Vega J J."/>
            <person name="De Vega J J."/>
        </authorList>
    </citation>
    <scope>NUCLEOTIDE SEQUENCE</scope>
</reference>
<name>A0AAD2JX23_9AGAR</name>
<gene>
    <name evidence="1" type="ORF">MYCIT1_LOCUS8508</name>
</gene>
<proteinExistence type="predicted"/>
<evidence type="ECO:0000313" key="1">
    <source>
        <dbReference type="EMBL" id="CAK5266620.1"/>
    </source>
</evidence>
<accession>A0AAD2JX23</accession>
<sequence>MVVPKTRLNHSQTYSIQALVCGWLMDGVRVKAIREPKKKSGARLAEWPWRNRKILRRCMSRSPYKPQAHSEWTGSPCYGVFPRPKSPGP</sequence>
<dbReference type="AlphaFoldDB" id="A0AAD2JX23"/>